<organism evidence="8 9">
    <name type="scientific">Anaerolinea thermolimosa</name>
    <dbReference type="NCBI Taxonomy" id="229919"/>
    <lineage>
        <taxon>Bacteria</taxon>
        <taxon>Bacillati</taxon>
        <taxon>Chloroflexota</taxon>
        <taxon>Anaerolineae</taxon>
        <taxon>Anaerolineales</taxon>
        <taxon>Anaerolineaceae</taxon>
        <taxon>Anaerolinea</taxon>
    </lineage>
</organism>
<dbReference type="GO" id="GO:0005886">
    <property type="term" value="C:plasma membrane"/>
    <property type="evidence" value="ECO:0007669"/>
    <property type="project" value="InterPro"/>
</dbReference>
<evidence type="ECO:0000313" key="8">
    <source>
        <dbReference type="EMBL" id="HCE17499.1"/>
    </source>
</evidence>
<comment type="similarity">
    <text evidence="1">Belongs to the Lgt family.</text>
</comment>
<dbReference type="RefSeq" id="WP_062192526.1">
    <property type="nucleotide sequence ID" value="NZ_DF967965.1"/>
</dbReference>
<dbReference type="Pfam" id="PF01790">
    <property type="entry name" value="LGT"/>
    <property type="match status" value="1"/>
</dbReference>
<keyword evidence="2" id="KW-1003">Cell membrane</keyword>
<dbReference type="Proteomes" id="UP000264141">
    <property type="component" value="Unassembled WGS sequence"/>
</dbReference>
<keyword evidence="5 7" id="KW-1133">Transmembrane helix</keyword>
<keyword evidence="3" id="KW-0808">Transferase</keyword>
<dbReference type="GO" id="GO:0008961">
    <property type="term" value="F:phosphatidylglycerol-prolipoprotein diacylglyceryl transferase activity"/>
    <property type="evidence" value="ECO:0007669"/>
    <property type="project" value="InterPro"/>
</dbReference>
<accession>A0A3D1JFZ3</accession>
<evidence type="ECO:0008006" key="10">
    <source>
        <dbReference type="Google" id="ProtNLM"/>
    </source>
</evidence>
<keyword evidence="6 7" id="KW-0472">Membrane</keyword>
<dbReference type="AlphaFoldDB" id="A0A3D1JFZ3"/>
<feature type="transmembrane region" description="Helical" evidence="7">
    <location>
        <begin position="219"/>
        <end position="238"/>
    </location>
</feature>
<dbReference type="PANTHER" id="PTHR30589:SF0">
    <property type="entry name" value="PHOSPHATIDYLGLYCEROL--PROLIPOPROTEIN DIACYLGLYCERYL TRANSFERASE"/>
    <property type="match status" value="1"/>
</dbReference>
<evidence type="ECO:0000256" key="6">
    <source>
        <dbReference type="ARBA" id="ARBA00023136"/>
    </source>
</evidence>
<dbReference type="GO" id="GO:0042158">
    <property type="term" value="P:lipoprotein biosynthetic process"/>
    <property type="evidence" value="ECO:0007669"/>
    <property type="project" value="InterPro"/>
</dbReference>
<dbReference type="STRING" id="229919.GCA_001050195_01823"/>
<feature type="transmembrane region" description="Helical" evidence="7">
    <location>
        <begin position="114"/>
        <end position="134"/>
    </location>
</feature>
<evidence type="ECO:0000256" key="4">
    <source>
        <dbReference type="ARBA" id="ARBA00022692"/>
    </source>
</evidence>
<dbReference type="InterPro" id="IPR001640">
    <property type="entry name" value="Lgt"/>
</dbReference>
<evidence type="ECO:0000313" key="9">
    <source>
        <dbReference type="Proteomes" id="UP000264141"/>
    </source>
</evidence>
<protein>
    <recommendedName>
        <fullName evidence="10">Diacylglyceryl transferase</fullName>
    </recommendedName>
</protein>
<dbReference type="OrthoDB" id="157061at2"/>
<evidence type="ECO:0000256" key="1">
    <source>
        <dbReference type="ARBA" id="ARBA00007150"/>
    </source>
</evidence>
<proteinExistence type="inferred from homology"/>
<feature type="transmembrane region" description="Helical" evidence="7">
    <location>
        <begin position="161"/>
        <end position="178"/>
    </location>
</feature>
<keyword evidence="4 7" id="KW-0812">Transmembrane</keyword>
<feature type="transmembrane region" description="Helical" evidence="7">
    <location>
        <begin position="6"/>
        <end position="24"/>
    </location>
</feature>
<dbReference type="EMBL" id="DPBP01000028">
    <property type="protein sequence ID" value="HCE17499.1"/>
    <property type="molecule type" value="Genomic_DNA"/>
</dbReference>
<name>A0A3D1JFZ3_9CHLR</name>
<evidence type="ECO:0000256" key="3">
    <source>
        <dbReference type="ARBA" id="ARBA00022679"/>
    </source>
</evidence>
<feature type="transmembrane region" description="Helical" evidence="7">
    <location>
        <begin position="44"/>
        <end position="65"/>
    </location>
</feature>
<gene>
    <name evidence="8" type="ORF">DEQ80_06540</name>
</gene>
<evidence type="ECO:0000256" key="5">
    <source>
        <dbReference type="ARBA" id="ARBA00022989"/>
    </source>
</evidence>
<feature type="transmembrane region" description="Helical" evidence="7">
    <location>
        <begin position="190"/>
        <end position="207"/>
    </location>
</feature>
<evidence type="ECO:0000256" key="7">
    <source>
        <dbReference type="SAM" id="Phobius"/>
    </source>
</evidence>
<comment type="caution">
    <text evidence="8">The sequence shown here is derived from an EMBL/GenBank/DDBJ whole genome shotgun (WGS) entry which is preliminary data.</text>
</comment>
<sequence length="252" mass="27879">MFPVLQLGPLVIQTPGLVLLLGFWAGMELAERHAVQRGIPEGRVYNLILVSLITGLLGARLGFIAQYPSAFASSPLSIFALSPQMLSVPSGLLVAFLTTLIITQRKKLPAWTTLDSLVSLLAMMTVALGIAHLASGDAYGLPTALPWGIELWGDRRHPTQLYETVLALLVLALLWPARKYRYSAWIQPEGTRFWAFLALSAVSWIITETFRAEGTLIFGVRQSQIVAWLILGISVWGWRKRLFPDQTSPERS</sequence>
<evidence type="ECO:0000256" key="2">
    <source>
        <dbReference type="ARBA" id="ARBA00022475"/>
    </source>
</evidence>
<dbReference type="PANTHER" id="PTHR30589">
    <property type="entry name" value="PROLIPOPROTEIN DIACYLGLYCERYL TRANSFERASE"/>
    <property type="match status" value="1"/>
</dbReference>
<reference evidence="8 9" key="1">
    <citation type="journal article" date="2018" name="Nat. Biotechnol.">
        <title>A standardized bacterial taxonomy based on genome phylogeny substantially revises the tree of life.</title>
        <authorList>
            <person name="Parks D.H."/>
            <person name="Chuvochina M."/>
            <person name="Waite D.W."/>
            <person name="Rinke C."/>
            <person name="Skarshewski A."/>
            <person name="Chaumeil P.A."/>
            <person name="Hugenholtz P."/>
        </authorList>
    </citation>
    <scope>NUCLEOTIDE SEQUENCE [LARGE SCALE GENOMIC DNA]</scope>
    <source>
        <strain evidence="8">UBA8781</strain>
    </source>
</reference>
<feature type="transmembrane region" description="Helical" evidence="7">
    <location>
        <begin position="85"/>
        <end position="102"/>
    </location>
</feature>